<evidence type="ECO:0000313" key="2">
    <source>
        <dbReference type="EMBL" id="KIL62336.1"/>
    </source>
</evidence>
<dbReference type="Proteomes" id="UP000054549">
    <property type="component" value="Unassembled WGS sequence"/>
</dbReference>
<accession>A0A0C2WZN7</accession>
<gene>
    <name evidence="2" type="ORF">M378DRAFT_165883</name>
</gene>
<reference evidence="2 3" key="1">
    <citation type="submission" date="2014-04" db="EMBL/GenBank/DDBJ databases">
        <title>Evolutionary Origins and Diversification of the Mycorrhizal Mutualists.</title>
        <authorList>
            <consortium name="DOE Joint Genome Institute"/>
            <consortium name="Mycorrhizal Genomics Consortium"/>
            <person name="Kohler A."/>
            <person name="Kuo A."/>
            <person name="Nagy L.G."/>
            <person name="Floudas D."/>
            <person name="Copeland A."/>
            <person name="Barry K.W."/>
            <person name="Cichocki N."/>
            <person name="Veneault-Fourrey C."/>
            <person name="LaButti K."/>
            <person name="Lindquist E.A."/>
            <person name="Lipzen A."/>
            <person name="Lundell T."/>
            <person name="Morin E."/>
            <person name="Murat C."/>
            <person name="Riley R."/>
            <person name="Ohm R."/>
            <person name="Sun H."/>
            <person name="Tunlid A."/>
            <person name="Henrissat B."/>
            <person name="Grigoriev I.V."/>
            <person name="Hibbett D.S."/>
            <person name="Martin F."/>
        </authorList>
    </citation>
    <scope>NUCLEOTIDE SEQUENCE [LARGE SCALE GENOMIC DNA]</scope>
    <source>
        <strain evidence="2 3">Koide BX008</strain>
    </source>
</reference>
<name>A0A0C2WZN7_AMAMK</name>
<dbReference type="EMBL" id="KN818272">
    <property type="protein sequence ID" value="KIL62336.1"/>
    <property type="molecule type" value="Genomic_DNA"/>
</dbReference>
<dbReference type="AlphaFoldDB" id="A0A0C2WZN7"/>
<feature type="compositionally biased region" description="Polar residues" evidence="1">
    <location>
        <begin position="1"/>
        <end position="10"/>
    </location>
</feature>
<dbReference type="InParanoid" id="A0A0C2WZN7"/>
<protein>
    <submittedName>
        <fullName evidence="2">Uncharacterized protein</fullName>
    </submittedName>
</protein>
<feature type="region of interest" description="Disordered" evidence="1">
    <location>
        <begin position="1"/>
        <end position="20"/>
    </location>
</feature>
<dbReference type="HOGENOM" id="CLU_2573418_0_0_1"/>
<keyword evidence="3" id="KW-1185">Reference proteome</keyword>
<evidence type="ECO:0000256" key="1">
    <source>
        <dbReference type="SAM" id="MobiDB-lite"/>
    </source>
</evidence>
<proteinExistence type="predicted"/>
<evidence type="ECO:0000313" key="3">
    <source>
        <dbReference type="Proteomes" id="UP000054549"/>
    </source>
</evidence>
<sequence>MGNTSSSLGTPGTAATDGNVQTINVSNTSNSIITTAARDVTQTINYNFAEASGNIGVFSPTDFICRTTCHDRKVQNVVGSP</sequence>
<organism evidence="2 3">
    <name type="scientific">Amanita muscaria (strain Koide BX008)</name>
    <dbReference type="NCBI Taxonomy" id="946122"/>
    <lineage>
        <taxon>Eukaryota</taxon>
        <taxon>Fungi</taxon>
        <taxon>Dikarya</taxon>
        <taxon>Basidiomycota</taxon>
        <taxon>Agaricomycotina</taxon>
        <taxon>Agaricomycetes</taxon>
        <taxon>Agaricomycetidae</taxon>
        <taxon>Agaricales</taxon>
        <taxon>Pluteineae</taxon>
        <taxon>Amanitaceae</taxon>
        <taxon>Amanita</taxon>
    </lineage>
</organism>